<proteinExistence type="predicted"/>
<dbReference type="AlphaFoldDB" id="A0AAV5IT59"/>
<dbReference type="Proteomes" id="UP001054252">
    <property type="component" value="Unassembled WGS sequence"/>
</dbReference>
<dbReference type="EMBL" id="BPVZ01000017">
    <property type="protein sequence ID" value="GKV01816.1"/>
    <property type="molecule type" value="Genomic_DNA"/>
</dbReference>
<evidence type="ECO:0000313" key="2">
    <source>
        <dbReference type="Proteomes" id="UP001054252"/>
    </source>
</evidence>
<sequence>MWIREFLPCTAAGFFPLLGPVSTAGELWYVAASLSASLAI</sequence>
<keyword evidence="2" id="KW-1185">Reference proteome</keyword>
<reference evidence="1 2" key="1">
    <citation type="journal article" date="2021" name="Commun. Biol.">
        <title>The genome of Shorea leprosula (Dipterocarpaceae) highlights the ecological relevance of drought in aseasonal tropical rainforests.</title>
        <authorList>
            <person name="Ng K.K.S."/>
            <person name="Kobayashi M.J."/>
            <person name="Fawcett J.A."/>
            <person name="Hatakeyama M."/>
            <person name="Paape T."/>
            <person name="Ng C.H."/>
            <person name="Ang C.C."/>
            <person name="Tnah L.H."/>
            <person name="Lee C.T."/>
            <person name="Nishiyama T."/>
            <person name="Sese J."/>
            <person name="O'Brien M.J."/>
            <person name="Copetti D."/>
            <person name="Mohd Noor M.I."/>
            <person name="Ong R.C."/>
            <person name="Putra M."/>
            <person name="Sireger I.Z."/>
            <person name="Indrioko S."/>
            <person name="Kosugi Y."/>
            <person name="Izuno A."/>
            <person name="Isagi Y."/>
            <person name="Lee S.L."/>
            <person name="Shimizu K.K."/>
        </authorList>
    </citation>
    <scope>NUCLEOTIDE SEQUENCE [LARGE SCALE GENOMIC DNA]</scope>
    <source>
        <strain evidence="1">214</strain>
    </source>
</reference>
<accession>A0AAV5IT59</accession>
<organism evidence="1 2">
    <name type="scientific">Rubroshorea leprosula</name>
    <dbReference type="NCBI Taxonomy" id="152421"/>
    <lineage>
        <taxon>Eukaryota</taxon>
        <taxon>Viridiplantae</taxon>
        <taxon>Streptophyta</taxon>
        <taxon>Embryophyta</taxon>
        <taxon>Tracheophyta</taxon>
        <taxon>Spermatophyta</taxon>
        <taxon>Magnoliopsida</taxon>
        <taxon>eudicotyledons</taxon>
        <taxon>Gunneridae</taxon>
        <taxon>Pentapetalae</taxon>
        <taxon>rosids</taxon>
        <taxon>malvids</taxon>
        <taxon>Malvales</taxon>
        <taxon>Dipterocarpaceae</taxon>
        <taxon>Rubroshorea</taxon>
    </lineage>
</organism>
<protein>
    <submittedName>
        <fullName evidence="1">Uncharacterized protein</fullName>
    </submittedName>
</protein>
<comment type="caution">
    <text evidence="1">The sequence shown here is derived from an EMBL/GenBank/DDBJ whole genome shotgun (WGS) entry which is preliminary data.</text>
</comment>
<name>A0AAV5IT59_9ROSI</name>
<gene>
    <name evidence="1" type="ORF">SLEP1_g14338</name>
</gene>
<evidence type="ECO:0000313" key="1">
    <source>
        <dbReference type="EMBL" id="GKV01816.1"/>
    </source>
</evidence>